<dbReference type="Pfam" id="PF00877">
    <property type="entry name" value="NLPC_P60"/>
    <property type="match status" value="1"/>
</dbReference>
<accession>A0ABT1NHS5</accession>
<evidence type="ECO:0000256" key="2">
    <source>
        <dbReference type="ARBA" id="ARBA00022670"/>
    </source>
</evidence>
<dbReference type="Gene3D" id="3.90.1720.10">
    <property type="entry name" value="endopeptidase domain like (from Nostoc punctiforme)"/>
    <property type="match status" value="1"/>
</dbReference>
<protein>
    <submittedName>
        <fullName evidence="6">NlpC/P60 family protein</fullName>
    </submittedName>
</protein>
<dbReference type="InterPro" id="IPR038765">
    <property type="entry name" value="Papain-like_cys_pep_sf"/>
</dbReference>
<evidence type="ECO:0000256" key="4">
    <source>
        <dbReference type="ARBA" id="ARBA00022807"/>
    </source>
</evidence>
<evidence type="ECO:0000313" key="7">
    <source>
        <dbReference type="Proteomes" id="UP001651880"/>
    </source>
</evidence>
<keyword evidence="3" id="KW-0378">Hydrolase</keyword>
<name>A0ABT1NHS5_9FIRM</name>
<comment type="similarity">
    <text evidence="1">Belongs to the peptidase C40 family.</text>
</comment>
<keyword evidence="7" id="KW-1185">Reference proteome</keyword>
<dbReference type="Proteomes" id="UP001651880">
    <property type="component" value="Unassembled WGS sequence"/>
</dbReference>
<keyword evidence="2" id="KW-0645">Protease</keyword>
<dbReference type="EMBL" id="JAJEKE010000006">
    <property type="protein sequence ID" value="MCQ1529713.1"/>
    <property type="molecule type" value="Genomic_DNA"/>
</dbReference>
<reference evidence="6 7" key="1">
    <citation type="submission" date="2021-10" db="EMBL/GenBank/DDBJ databases">
        <title>Lutispora strain m25 sp. nov., a thermophilic, non-spore-forming bacterium isolated from a lab-scale methanogenic bioreactor digesting anaerobic sludge.</title>
        <authorList>
            <person name="El Houari A."/>
            <person name="Mcdonald J."/>
        </authorList>
    </citation>
    <scope>NUCLEOTIDE SEQUENCE [LARGE SCALE GENOMIC DNA]</scope>
    <source>
        <strain evidence="7">m25</strain>
    </source>
</reference>
<comment type="caution">
    <text evidence="6">The sequence shown here is derived from an EMBL/GenBank/DDBJ whole genome shotgun (WGS) entry which is preliminary data.</text>
</comment>
<sequence>MKPPYRGRIDCAWGVSPDYCPAEAKPSDIIFFTGTYDSSGPVSHVGINAGDNMILHCASGGVQYAQMGTKYWTEHFYPSGA</sequence>
<gene>
    <name evidence="6" type="ORF">LJD61_09145</name>
</gene>
<organism evidence="6 7">
    <name type="scientific">Lutispora saccharofermentans</name>
    <dbReference type="NCBI Taxonomy" id="3024236"/>
    <lineage>
        <taxon>Bacteria</taxon>
        <taxon>Bacillati</taxon>
        <taxon>Bacillota</taxon>
        <taxon>Clostridia</taxon>
        <taxon>Lutisporales</taxon>
        <taxon>Lutisporaceae</taxon>
        <taxon>Lutispora</taxon>
    </lineage>
</organism>
<proteinExistence type="inferred from homology"/>
<dbReference type="SUPFAM" id="SSF54001">
    <property type="entry name" value="Cysteine proteinases"/>
    <property type="match status" value="1"/>
</dbReference>
<evidence type="ECO:0000256" key="1">
    <source>
        <dbReference type="ARBA" id="ARBA00007074"/>
    </source>
</evidence>
<evidence type="ECO:0000259" key="5">
    <source>
        <dbReference type="Pfam" id="PF00877"/>
    </source>
</evidence>
<evidence type="ECO:0000313" key="6">
    <source>
        <dbReference type="EMBL" id="MCQ1529713.1"/>
    </source>
</evidence>
<evidence type="ECO:0000256" key="3">
    <source>
        <dbReference type="ARBA" id="ARBA00022801"/>
    </source>
</evidence>
<keyword evidence="4" id="KW-0788">Thiol protease</keyword>
<dbReference type="InterPro" id="IPR000064">
    <property type="entry name" value="NLP_P60_dom"/>
</dbReference>
<feature type="domain" description="NlpC/P60" evidence="5">
    <location>
        <begin position="21"/>
        <end position="76"/>
    </location>
</feature>